<feature type="region of interest" description="Disordered" evidence="4">
    <location>
        <begin position="193"/>
        <end position="216"/>
    </location>
</feature>
<dbReference type="EMBL" id="JBJJXI010000100">
    <property type="protein sequence ID" value="KAL3393120.1"/>
    <property type="molecule type" value="Genomic_DNA"/>
</dbReference>
<dbReference type="PANTHER" id="PTHR46227:SF2">
    <property type="entry name" value="FI03335P"/>
    <property type="match status" value="1"/>
</dbReference>
<dbReference type="Proteomes" id="UP001627154">
    <property type="component" value="Unassembled WGS sequence"/>
</dbReference>
<dbReference type="AlphaFoldDB" id="A0ABD2WK98"/>
<evidence type="ECO:0000256" key="1">
    <source>
        <dbReference type="ARBA" id="ARBA00004496"/>
    </source>
</evidence>
<dbReference type="InterPro" id="IPR043504">
    <property type="entry name" value="Peptidase_S1_PA_chymotrypsin"/>
</dbReference>
<keyword evidence="7" id="KW-1185">Reference proteome</keyword>
<proteinExistence type="predicted"/>
<dbReference type="Pfam" id="PF00595">
    <property type="entry name" value="PDZ"/>
    <property type="match status" value="3"/>
</dbReference>
<feature type="compositionally biased region" description="Basic residues" evidence="4">
    <location>
        <begin position="724"/>
        <end position="743"/>
    </location>
</feature>
<evidence type="ECO:0000313" key="7">
    <source>
        <dbReference type="Proteomes" id="UP001627154"/>
    </source>
</evidence>
<feature type="compositionally biased region" description="Basic residues" evidence="4">
    <location>
        <begin position="752"/>
        <end position="767"/>
    </location>
</feature>
<dbReference type="Pfam" id="PF00089">
    <property type="entry name" value="Trypsin"/>
    <property type="match status" value="1"/>
</dbReference>
<dbReference type="Gene3D" id="2.30.42.10">
    <property type="match status" value="5"/>
</dbReference>
<feature type="compositionally biased region" description="Low complexity" evidence="4">
    <location>
        <begin position="547"/>
        <end position="561"/>
    </location>
</feature>
<dbReference type="InterPro" id="IPR043545">
    <property type="entry name" value="GRIP1/2"/>
</dbReference>
<feature type="compositionally biased region" description="Polar residues" evidence="4">
    <location>
        <begin position="517"/>
        <end position="537"/>
    </location>
</feature>
<feature type="domain" description="PDZ" evidence="5">
    <location>
        <begin position="110"/>
        <end position="182"/>
    </location>
</feature>
<feature type="compositionally biased region" description="Basic and acidic residues" evidence="4">
    <location>
        <begin position="828"/>
        <end position="848"/>
    </location>
</feature>
<dbReference type="SUPFAM" id="SSF50494">
    <property type="entry name" value="Trypsin-like serine proteases"/>
    <property type="match status" value="1"/>
</dbReference>
<dbReference type="InterPro" id="IPR036034">
    <property type="entry name" value="PDZ_sf"/>
</dbReference>
<dbReference type="InterPro" id="IPR009003">
    <property type="entry name" value="Peptidase_S1_PA"/>
</dbReference>
<comment type="subcellular location">
    <subcellularLocation>
        <location evidence="1">Cytoplasm</location>
    </subcellularLocation>
</comment>
<comment type="caution">
    <text evidence="6">The sequence shown here is derived from an EMBL/GenBank/DDBJ whole genome shotgun (WGS) entry which is preliminary data.</text>
</comment>
<dbReference type="SUPFAM" id="SSF50156">
    <property type="entry name" value="PDZ domain-like"/>
    <property type="match status" value="5"/>
</dbReference>
<evidence type="ECO:0000256" key="4">
    <source>
        <dbReference type="SAM" id="MobiDB-lite"/>
    </source>
</evidence>
<dbReference type="Gene3D" id="2.40.10.10">
    <property type="entry name" value="Trypsin-like serine proteases"/>
    <property type="match status" value="1"/>
</dbReference>
<evidence type="ECO:0000256" key="2">
    <source>
        <dbReference type="ARBA" id="ARBA00022490"/>
    </source>
</evidence>
<protein>
    <recommendedName>
        <fullName evidence="5">PDZ domain-containing protein</fullName>
    </recommendedName>
</protein>
<feature type="region of interest" description="Disordered" evidence="4">
    <location>
        <begin position="706"/>
        <end position="908"/>
    </location>
</feature>
<feature type="domain" description="PDZ" evidence="5">
    <location>
        <begin position="229"/>
        <end position="298"/>
    </location>
</feature>
<evidence type="ECO:0000313" key="6">
    <source>
        <dbReference type="EMBL" id="KAL3393120.1"/>
    </source>
</evidence>
<evidence type="ECO:0000259" key="5">
    <source>
        <dbReference type="PROSITE" id="PS50106"/>
    </source>
</evidence>
<feature type="domain" description="PDZ" evidence="5">
    <location>
        <begin position="564"/>
        <end position="645"/>
    </location>
</feature>
<feature type="compositionally biased region" description="Low complexity" evidence="4">
    <location>
        <begin position="204"/>
        <end position="213"/>
    </location>
</feature>
<keyword evidence="3" id="KW-0677">Repeat</keyword>
<dbReference type="CDD" id="cd06685">
    <property type="entry name" value="PDZ7_GRIP1-2-like"/>
    <property type="match status" value="1"/>
</dbReference>
<dbReference type="PROSITE" id="PS50106">
    <property type="entry name" value="PDZ"/>
    <property type="match status" value="5"/>
</dbReference>
<dbReference type="SMART" id="SM00228">
    <property type="entry name" value="PDZ"/>
    <property type="match status" value="5"/>
</dbReference>
<feature type="compositionally biased region" description="Basic and acidic residues" evidence="4">
    <location>
        <begin position="768"/>
        <end position="791"/>
    </location>
</feature>
<dbReference type="GO" id="GO:0005737">
    <property type="term" value="C:cytoplasm"/>
    <property type="evidence" value="ECO:0007669"/>
    <property type="project" value="UniProtKB-SubCell"/>
</dbReference>
<reference evidence="6 7" key="1">
    <citation type="journal article" date="2024" name="bioRxiv">
        <title>A reference genome for Trichogramma kaykai: A tiny desert-dwelling parasitoid wasp with competing sex-ratio distorters.</title>
        <authorList>
            <person name="Culotta J."/>
            <person name="Lindsey A.R."/>
        </authorList>
    </citation>
    <scope>NUCLEOTIDE SEQUENCE [LARGE SCALE GENOMIC DNA]</scope>
    <source>
        <strain evidence="6 7">KSX58</strain>
    </source>
</reference>
<sequence>MSIFFLCTTKIQVEREDGSLGVTLRGGLGRALVVTGVKRDGPTAREGRVRVGDRLLAVDDAELRGLSLAEAQQALRRRSDSPQHAAASLTIEYDVANMEDIRQASQGPLLVQVERGVSGELGLTVRDTPSGVYIESLRPASTADRCGALQPGDRLLAVDEVPVQDAVQAAILLRNAPDNTRIARVQILPRAPSSTSRTIKRRAQPQAAAATTQKSHNPKNALYTRETLTIVLRPDHRGLGLGLKPTDDRLNYVVDVLEPGGPAERSGVLLPGDRVLAANRRTLRDLQPAEVALLLEQAAQVELVIEYKVGCAVVPGAGVFTVRVARPHGGQPDLGLTVDEDLTVSEVRRGSLAYRTGSLTPGDQLMAIDSQKLEPGDLRQAAQLLHRPGSSVVALTVRKPDPMNNEITITSPRNSGFSANFFREPSLAAMSPSSASSSSASSSTQSQQSHHHHHLHHHHQLRSSGRESLPSVDSALDSWGEMADTCSGPEIMRLWETASIDSGQLDLPMPPYPYPNSVASNSPRPACSCSPQDNNRVSQISHHHHQQQQQQQQSSQSQPQQIIHVSLHKDPVYEDFGFSVSDGVYERGVYINRLRPGGPCDGLLRPYDRILRVNEASVEDCDCCLAVPLIAAAGPRLELAISRPLSSSMIGSLQGHESVAQIKFSFNTAVVFFSNPYHQYMNYCSSSVAHGINKLCVRHPYPRRRRGRQRVPLPVPRLPDPRPRQVRLRRQHHRRPSRTHRSPLRHEELARVPRRRAPARPQRRRRHLESARSTRRARQDPPSRQDVRPEGLRLGQTEGRHRRAEVGRAAGPERVHESAAGVGVATQGERELRRAEGHRDGFRLHEVLVARGESQTDQSVREAERESEVPEDQGAGSGAVHAEAAQQSEQHHHLRSGRSERVQLEGGDSGGPLVVRGVVIGVASHTISSHQCSEWYVPSFYTSVAVWKPFVELAMQDQTRGMITHTY</sequence>
<name>A0ABD2WK98_9HYME</name>
<accession>A0ABD2WK98</accession>
<keyword evidence="2" id="KW-0963">Cytoplasm</keyword>
<organism evidence="6 7">
    <name type="scientific">Trichogramma kaykai</name>
    <dbReference type="NCBI Taxonomy" id="54128"/>
    <lineage>
        <taxon>Eukaryota</taxon>
        <taxon>Metazoa</taxon>
        <taxon>Ecdysozoa</taxon>
        <taxon>Arthropoda</taxon>
        <taxon>Hexapoda</taxon>
        <taxon>Insecta</taxon>
        <taxon>Pterygota</taxon>
        <taxon>Neoptera</taxon>
        <taxon>Endopterygota</taxon>
        <taxon>Hymenoptera</taxon>
        <taxon>Apocrita</taxon>
        <taxon>Proctotrupomorpha</taxon>
        <taxon>Chalcidoidea</taxon>
        <taxon>Trichogrammatidae</taxon>
        <taxon>Trichogramma</taxon>
    </lineage>
</organism>
<gene>
    <name evidence="6" type="ORF">TKK_012378</name>
</gene>
<feature type="compositionally biased region" description="Basic and acidic residues" evidence="4">
    <location>
        <begin position="859"/>
        <end position="868"/>
    </location>
</feature>
<feature type="domain" description="PDZ" evidence="5">
    <location>
        <begin position="10"/>
        <end position="77"/>
    </location>
</feature>
<dbReference type="Pfam" id="PF17820">
    <property type="entry name" value="PDZ_6"/>
    <property type="match status" value="2"/>
</dbReference>
<feature type="compositionally biased region" description="Low complexity" evidence="4">
    <location>
        <begin position="428"/>
        <end position="448"/>
    </location>
</feature>
<dbReference type="InterPro" id="IPR001254">
    <property type="entry name" value="Trypsin_dom"/>
</dbReference>
<feature type="compositionally biased region" description="Basic residues" evidence="4">
    <location>
        <begin position="449"/>
        <end position="461"/>
    </location>
</feature>
<feature type="region of interest" description="Disordered" evidence="4">
    <location>
        <begin position="428"/>
        <end position="473"/>
    </location>
</feature>
<dbReference type="InterPro" id="IPR001478">
    <property type="entry name" value="PDZ"/>
</dbReference>
<feature type="region of interest" description="Disordered" evidence="4">
    <location>
        <begin position="506"/>
        <end position="561"/>
    </location>
</feature>
<dbReference type="PANTHER" id="PTHR46227">
    <property type="entry name" value="GLUTAMATE RECEPTOR-INTERACTING PROTEIN GRIP"/>
    <property type="match status" value="1"/>
</dbReference>
<dbReference type="InterPro" id="IPR041489">
    <property type="entry name" value="PDZ_6"/>
</dbReference>
<feature type="domain" description="PDZ" evidence="5">
    <location>
        <begin position="321"/>
        <end position="400"/>
    </location>
</feature>
<evidence type="ECO:0000256" key="3">
    <source>
        <dbReference type="ARBA" id="ARBA00022737"/>
    </source>
</evidence>